<evidence type="ECO:0000256" key="1">
    <source>
        <dbReference type="SAM" id="SignalP"/>
    </source>
</evidence>
<comment type="caution">
    <text evidence="2">The sequence shown here is derived from an EMBL/GenBank/DDBJ whole genome shotgun (WGS) entry which is preliminary data.</text>
</comment>
<feature type="chain" id="PRO_5032715744" evidence="1">
    <location>
        <begin position="25"/>
        <end position="147"/>
    </location>
</feature>
<gene>
    <name evidence="2" type="ORF">FCM35_KLT11048</name>
</gene>
<dbReference type="InterPro" id="IPR033254">
    <property type="entry name" value="Plant_FLA"/>
</dbReference>
<dbReference type="SUPFAM" id="SSF82153">
    <property type="entry name" value="FAS1 domain"/>
    <property type="match status" value="1"/>
</dbReference>
<proteinExistence type="predicted"/>
<dbReference type="EMBL" id="SWLB01000021">
    <property type="protein sequence ID" value="KAF3324891.1"/>
    <property type="molecule type" value="Genomic_DNA"/>
</dbReference>
<accession>A0A833QTB9</accession>
<evidence type="ECO:0000313" key="3">
    <source>
        <dbReference type="Proteomes" id="UP000623129"/>
    </source>
</evidence>
<keyword evidence="3" id="KW-1185">Reference proteome</keyword>
<dbReference type="PANTHER" id="PTHR32382">
    <property type="entry name" value="FASCICLIN-LIKE ARABINOGALACTAN PROTEIN"/>
    <property type="match status" value="1"/>
</dbReference>
<feature type="signal peptide" evidence="1">
    <location>
        <begin position="1"/>
        <end position="24"/>
    </location>
</feature>
<dbReference type="InterPro" id="IPR036378">
    <property type="entry name" value="FAS1_dom_sf"/>
</dbReference>
<dbReference type="OrthoDB" id="691403at2759"/>
<dbReference type="Gene3D" id="2.30.180.10">
    <property type="entry name" value="FAS1 domain"/>
    <property type="match status" value="1"/>
</dbReference>
<sequence length="147" mass="16292">MAMAVYQHHLLIFLYVTLLIPTNSHNITVILDAFPDYSVYNSYLSKTKVCHEINSHKTVTCLVLSNSAMSSLVADQSLTGIKNALRHLILLGYFDQQNLHNLTRGTTLTTTLYHTTGNASGNLGFVNITNLRGGRVGFASTQLFVCW</sequence>
<evidence type="ECO:0000313" key="2">
    <source>
        <dbReference type="EMBL" id="KAF3324891.1"/>
    </source>
</evidence>
<dbReference type="Proteomes" id="UP000623129">
    <property type="component" value="Unassembled WGS sequence"/>
</dbReference>
<protein>
    <submittedName>
        <fullName evidence="2">Fasciclin-like arabinogalactan protein 10</fullName>
    </submittedName>
</protein>
<dbReference type="AlphaFoldDB" id="A0A833QTB9"/>
<reference evidence="2" key="1">
    <citation type="submission" date="2020-01" db="EMBL/GenBank/DDBJ databases">
        <title>Genome sequence of Kobresia littledalei, the first chromosome-level genome in the family Cyperaceae.</title>
        <authorList>
            <person name="Qu G."/>
        </authorList>
    </citation>
    <scope>NUCLEOTIDE SEQUENCE</scope>
    <source>
        <strain evidence="2">C.B.Clarke</strain>
        <tissue evidence="2">Leaf</tissue>
    </source>
</reference>
<dbReference type="GO" id="GO:0005886">
    <property type="term" value="C:plasma membrane"/>
    <property type="evidence" value="ECO:0007669"/>
    <property type="project" value="TreeGrafter"/>
</dbReference>
<keyword evidence="1" id="KW-0732">Signal</keyword>
<dbReference type="PANTHER" id="PTHR32382:SF5">
    <property type="entry name" value="FASCICLIN-LIKE ARABINOGALACTAN PROTEIN 8"/>
    <property type="match status" value="1"/>
</dbReference>
<organism evidence="2 3">
    <name type="scientific">Carex littledalei</name>
    <dbReference type="NCBI Taxonomy" id="544730"/>
    <lineage>
        <taxon>Eukaryota</taxon>
        <taxon>Viridiplantae</taxon>
        <taxon>Streptophyta</taxon>
        <taxon>Embryophyta</taxon>
        <taxon>Tracheophyta</taxon>
        <taxon>Spermatophyta</taxon>
        <taxon>Magnoliopsida</taxon>
        <taxon>Liliopsida</taxon>
        <taxon>Poales</taxon>
        <taxon>Cyperaceae</taxon>
        <taxon>Cyperoideae</taxon>
        <taxon>Cariceae</taxon>
        <taxon>Carex</taxon>
        <taxon>Carex subgen. Euthyceras</taxon>
    </lineage>
</organism>
<name>A0A833QTB9_9POAL</name>